<dbReference type="Proteomes" id="UP000267844">
    <property type="component" value="Unassembled WGS sequence"/>
</dbReference>
<evidence type="ECO:0000313" key="5">
    <source>
        <dbReference type="Proteomes" id="UP000510643"/>
    </source>
</evidence>
<evidence type="ECO:0000256" key="1">
    <source>
        <dbReference type="SAM" id="SignalP"/>
    </source>
</evidence>
<dbReference type="Proteomes" id="UP000510643">
    <property type="component" value="Chromosome"/>
</dbReference>
<keyword evidence="5" id="KW-1185">Reference proteome</keyword>
<reference evidence="2 5" key="2">
    <citation type="submission" date="2019-06" db="EMBL/GenBank/DDBJ databases">
        <title>Emergence of pandrug resistant Empedobacter falsenii in China.</title>
        <authorList>
            <person name="Dong N."/>
            <person name="Chen S."/>
            <person name="Zhang R."/>
        </authorList>
    </citation>
    <scope>NUCLEOTIDE SEQUENCE [LARGE SCALE GENOMIC DNA]</scope>
    <source>
        <strain evidence="2 5">1681-1</strain>
    </source>
</reference>
<dbReference type="EMBL" id="CP040908">
    <property type="protein sequence ID" value="QLL59889.1"/>
    <property type="molecule type" value="Genomic_DNA"/>
</dbReference>
<gene>
    <name evidence="3" type="ORF">EGI89_07840</name>
    <name evidence="2" type="ORF">FH779_14320</name>
</gene>
<evidence type="ECO:0000313" key="3">
    <source>
        <dbReference type="EMBL" id="RRT91739.1"/>
    </source>
</evidence>
<name>A0A427BP69_9FLAO</name>
<dbReference type="Gene3D" id="2.50.20.10">
    <property type="entry name" value="Lipoprotein localisation LolA/LolB/LppX"/>
    <property type="match status" value="1"/>
</dbReference>
<feature type="signal peptide" evidence="1">
    <location>
        <begin position="1"/>
        <end position="25"/>
    </location>
</feature>
<dbReference type="KEGG" id="efal:FH779_14320"/>
<reference evidence="3 4" key="1">
    <citation type="submission" date="2018-10" db="EMBL/GenBank/DDBJ databases">
        <title>Transmission dynamics of multidrug resistant bacteria on intensive care unit surfaces.</title>
        <authorList>
            <person name="D'Souza A.W."/>
            <person name="Potter R.F."/>
            <person name="Wallace M."/>
            <person name="Shupe A."/>
            <person name="Patel S."/>
            <person name="Sun S."/>
            <person name="Gul D."/>
            <person name="Kwon J.H."/>
            <person name="Andleeb S."/>
            <person name="Burnham C.-A.D."/>
            <person name="Dantas G."/>
        </authorList>
    </citation>
    <scope>NUCLEOTIDE SEQUENCE [LARGE SCALE GENOMIC DNA]</scope>
    <source>
        <strain evidence="3 4">WF_348</strain>
    </source>
</reference>
<evidence type="ECO:0000313" key="2">
    <source>
        <dbReference type="EMBL" id="QLL59889.1"/>
    </source>
</evidence>
<protein>
    <recommendedName>
        <fullName evidence="6">Outer membrane lipoprotein-sorting protein</fullName>
    </recommendedName>
</protein>
<evidence type="ECO:0000313" key="4">
    <source>
        <dbReference type="Proteomes" id="UP000267844"/>
    </source>
</evidence>
<feature type="chain" id="PRO_5044603332" description="Outer membrane lipoprotein-sorting protein" evidence="1">
    <location>
        <begin position="26"/>
        <end position="227"/>
    </location>
</feature>
<accession>A0A427BP69</accession>
<evidence type="ECO:0008006" key="6">
    <source>
        <dbReference type="Google" id="ProtNLM"/>
    </source>
</evidence>
<keyword evidence="1" id="KW-0732">Signal</keyword>
<dbReference type="AlphaFoldDB" id="A0A427BP69"/>
<proteinExistence type="predicted"/>
<dbReference type="EMBL" id="RHPO01000013">
    <property type="protein sequence ID" value="RRT91739.1"/>
    <property type="molecule type" value="Genomic_DNA"/>
</dbReference>
<organism evidence="3 4">
    <name type="scientific">Empedobacter falsenii</name>
    <dbReference type="NCBI Taxonomy" id="343874"/>
    <lineage>
        <taxon>Bacteria</taxon>
        <taxon>Pseudomonadati</taxon>
        <taxon>Bacteroidota</taxon>
        <taxon>Flavobacteriia</taxon>
        <taxon>Flavobacteriales</taxon>
        <taxon>Weeksellaceae</taxon>
        <taxon>Empedobacter</taxon>
    </lineage>
</organism>
<sequence length="227" mass="26056">MKKVLMSKLTFSALMISLFSVTTFAQNAEKIIETHIQKTGGEAAWNNLNSIILKGEAIINVGDSYPMIVYHQRPYNKKVVFVMNGKEILNEGYDGRMGWTYSEVAKKNVAVKDYKPDSFDSDILKYKQKGFKVKYLGVDKYDQNNSCYKIELTKNTNSTIYCFDKNSYEIVMEKNKDETLYYSNFKTYNGLSFATKVVGKPVDGGEYVIKFNDIKINPAIDKKNFKF</sequence>